<organism evidence="1 2">
    <name type="scientific">Leptospira noguchii serovar Autumnalis str. ZUN142</name>
    <dbReference type="NCBI Taxonomy" id="1085540"/>
    <lineage>
        <taxon>Bacteria</taxon>
        <taxon>Pseudomonadati</taxon>
        <taxon>Spirochaetota</taxon>
        <taxon>Spirochaetia</taxon>
        <taxon>Leptospirales</taxon>
        <taxon>Leptospiraceae</taxon>
        <taxon>Leptospira</taxon>
    </lineage>
</organism>
<dbReference type="AlphaFoldDB" id="M6U7P7"/>
<comment type="caution">
    <text evidence="1">The sequence shown here is derived from an EMBL/GenBank/DDBJ whole genome shotgun (WGS) entry which is preliminary data.</text>
</comment>
<sequence length="57" mass="6847">MIIRKNSRSKFTNRKKQNQILSKRILKFRSSTNPRIFHKFSKLENTKAIARTQLIET</sequence>
<gene>
    <name evidence="1" type="ORF">LEP1GSC186_4336</name>
</gene>
<dbReference type="EMBL" id="AHOP02000031">
    <property type="protein sequence ID" value="EMO40505.1"/>
    <property type="molecule type" value="Genomic_DNA"/>
</dbReference>
<protein>
    <submittedName>
        <fullName evidence="1">Uncharacterized protein</fullName>
    </submittedName>
</protein>
<dbReference type="Proteomes" id="UP000012153">
    <property type="component" value="Unassembled WGS sequence"/>
</dbReference>
<name>M6U7P7_9LEPT</name>
<evidence type="ECO:0000313" key="2">
    <source>
        <dbReference type="Proteomes" id="UP000012153"/>
    </source>
</evidence>
<accession>M6U7P7</accession>
<reference evidence="1 2" key="1">
    <citation type="submission" date="2013-01" db="EMBL/GenBank/DDBJ databases">
        <authorList>
            <person name="Harkins D.M."/>
            <person name="Durkin A.S."/>
            <person name="Brinkac L.M."/>
            <person name="Haft D.H."/>
            <person name="Selengut J.D."/>
            <person name="Sanka R."/>
            <person name="DePew J."/>
            <person name="Purushe J."/>
            <person name="Matthias M.A."/>
            <person name="Vinetz J.M."/>
            <person name="Sutton G.G."/>
            <person name="Nierman W.C."/>
            <person name="Fouts D.E."/>
        </authorList>
    </citation>
    <scope>NUCLEOTIDE SEQUENCE [LARGE SCALE GENOMIC DNA]</scope>
    <source>
        <strain evidence="1 2">ZUN142</strain>
    </source>
</reference>
<evidence type="ECO:0000313" key="1">
    <source>
        <dbReference type="EMBL" id="EMO40505.1"/>
    </source>
</evidence>
<proteinExistence type="predicted"/>